<evidence type="ECO:0000313" key="5">
    <source>
        <dbReference type="Proteomes" id="UP001149140"/>
    </source>
</evidence>
<dbReference type="InterPro" id="IPR043724">
    <property type="entry name" value="DUF5666"/>
</dbReference>
<dbReference type="RefSeq" id="WP_270041319.1">
    <property type="nucleotide sequence ID" value="NZ_JAPDOD010000016.1"/>
</dbReference>
<protein>
    <submittedName>
        <fullName evidence="4">DUF5666 domain-containing protein</fullName>
    </submittedName>
</protein>
<evidence type="ECO:0000259" key="3">
    <source>
        <dbReference type="Pfam" id="PF18914"/>
    </source>
</evidence>
<accession>A0A9X3MVM2</accession>
<keyword evidence="2" id="KW-0732">Signal</keyword>
<dbReference type="Proteomes" id="UP001149140">
    <property type="component" value="Unassembled WGS sequence"/>
</dbReference>
<sequence length="120" mass="12643">MKKLLTTALIAVAALTAGVPAAGAATRSFEGTVVSVNRDSHTFRLRDSERGTVTIKVTGSTRFERVTFASLRAGQKRIEATVRRSAGRWVATEVERSGGGGTHNDDDSGDDHGGRGRGSD</sequence>
<comment type="caution">
    <text evidence="4">The sequence shown here is derived from an EMBL/GenBank/DDBJ whole genome shotgun (WGS) entry which is preliminary data.</text>
</comment>
<evidence type="ECO:0000256" key="1">
    <source>
        <dbReference type="SAM" id="MobiDB-lite"/>
    </source>
</evidence>
<keyword evidence="5" id="KW-1185">Reference proteome</keyword>
<feature type="signal peptide" evidence="2">
    <location>
        <begin position="1"/>
        <end position="24"/>
    </location>
</feature>
<gene>
    <name evidence="4" type="ORF">OM076_17550</name>
</gene>
<organism evidence="4 5">
    <name type="scientific">Solirubrobacter ginsenosidimutans</name>
    <dbReference type="NCBI Taxonomy" id="490573"/>
    <lineage>
        <taxon>Bacteria</taxon>
        <taxon>Bacillati</taxon>
        <taxon>Actinomycetota</taxon>
        <taxon>Thermoleophilia</taxon>
        <taxon>Solirubrobacterales</taxon>
        <taxon>Solirubrobacteraceae</taxon>
        <taxon>Solirubrobacter</taxon>
    </lineage>
</organism>
<dbReference type="EMBL" id="JAPDOD010000016">
    <property type="protein sequence ID" value="MDA0162082.1"/>
    <property type="molecule type" value="Genomic_DNA"/>
</dbReference>
<feature type="chain" id="PRO_5040747198" evidence="2">
    <location>
        <begin position="25"/>
        <end position="120"/>
    </location>
</feature>
<evidence type="ECO:0000256" key="2">
    <source>
        <dbReference type="SAM" id="SignalP"/>
    </source>
</evidence>
<feature type="region of interest" description="Disordered" evidence="1">
    <location>
        <begin position="90"/>
        <end position="120"/>
    </location>
</feature>
<reference evidence="4" key="1">
    <citation type="submission" date="2022-10" db="EMBL/GenBank/DDBJ databases">
        <title>The WGS of Solirubrobacter ginsenosidimutans DSM 21036.</title>
        <authorList>
            <person name="Jiang Z."/>
        </authorList>
    </citation>
    <scope>NUCLEOTIDE SEQUENCE</scope>
    <source>
        <strain evidence="4">DSM 21036</strain>
    </source>
</reference>
<dbReference type="Pfam" id="PF18914">
    <property type="entry name" value="DUF5666"/>
    <property type="match status" value="1"/>
</dbReference>
<dbReference type="AlphaFoldDB" id="A0A9X3MVM2"/>
<feature type="compositionally biased region" description="Basic and acidic residues" evidence="1">
    <location>
        <begin position="103"/>
        <end position="120"/>
    </location>
</feature>
<name>A0A9X3MVM2_9ACTN</name>
<evidence type="ECO:0000313" key="4">
    <source>
        <dbReference type="EMBL" id="MDA0162082.1"/>
    </source>
</evidence>
<proteinExistence type="predicted"/>
<feature type="domain" description="DUF5666" evidence="3">
    <location>
        <begin position="30"/>
        <end position="95"/>
    </location>
</feature>